<proteinExistence type="inferred from homology"/>
<reference evidence="7 8" key="1">
    <citation type="submission" date="2018-06" db="EMBL/GenBank/DDBJ databases">
        <title>Spirosoma sp. HMF3257 Genome sequencing and assembly.</title>
        <authorList>
            <person name="Kang H."/>
            <person name="Cha I."/>
            <person name="Kim H."/>
            <person name="Kang J."/>
            <person name="Joh K."/>
        </authorList>
    </citation>
    <scope>NUCLEOTIDE SEQUENCE [LARGE SCALE GENOMIC DNA]</scope>
    <source>
        <strain evidence="7 8">HMF3257</strain>
    </source>
</reference>
<dbReference type="InterPro" id="IPR006140">
    <property type="entry name" value="D-isomer_DH_NAD-bd"/>
</dbReference>
<dbReference type="GO" id="GO:0016616">
    <property type="term" value="F:oxidoreductase activity, acting on the CH-OH group of donors, NAD or NADP as acceptor"/>
    <property type="evidence" value="ECO:0007669"/>
    <property type="project" value="InterPro"/>
</dbReference>
<dbReference type="InterPro" id="IPR036291">
    <property type="entry name" value="NAD(P)-bd_dom_sf"/>
</dbReference>
<protein>
    <submittedName>
        <fullName evidence="7">2-hydroxyacid dehydrogenase</fullName>
    </submittedName>
</protein>
<dbReference type="InterPro" id="IPR029752">
    <property type="entry name" value="D-isomer_DH_CS1"/>
</dbReference>
<comment type="similarity">
    <text evidence="1 4">Belongs to the D-isomer specific 2-hydroxyacid dehydrogenase family.</text>
</comment>
<dbReference type="SUPFAM" id="SSF52283">
    <property type="entry name" value="Formate/glycerate dehydrogenase catalytic domain-like"/>
    <property type="match status" value="1"/>
</dbReference>
<dbReference type="EMBL" id="QLII01000001">
    <property type="protein sequence ID" value="RAI75932.1"/>
    <property type="molecule type" value="Genomic_DNA"/>
</dbReference>
<evidence type="ECO:0000259" key="5">
    <source>
        <dbReference type="Pfam" id="PF00389"/>
    </source>
</evidence>
<keyword evidence="8" id="KW-1185">Reference proteome</keyword>
<name>A0A327NL56_9BACT</name>
<dbReference type="RefSeq" id="WP_111344876.1">
    <property type="nucleotide sequence ID" value="NZ_QLII01000001.1"/>
</dbReference>
<feature type="domain" description="D-isomer specific 2-hydroxyacid dehydrogenase NAD-binding" evidence="6">
    <location>
        <begin position="108"/>
        <end position="295"/>
    </location>
</feature>
<evidence type="ECO:0000256" key="2">
    <source>
        <dbReference type="ARBA" id="ARBA00023002"/>
    </source>
</evidence>
<comment type="caution">
    <text evidence="7">The sequence shown here is derived from an EMBL/GenBank/DDBJ whole genome shotgun (WGS) entry which is preliminary data.</text>
</comment>
<sequence>MNIAFFSALPFEKKWFDQYCAHHQITYIPETLTLATAHLAKGNQAVCVFVNDDLSRPVLHELKGLGIDLIGMRCIGLDNVDQLAVSDLRLNLLHIPGYSPYSVAEQAVALLLGLIRHLPEAHQRVQAGNFTIDGLSGIDLHSKTVGVVGTGHIGKAFIRIMQGFGCKLLAYDIYPDRRLLETGVTYVSLGELLHQSDVIALHCPLTPLTEYIINDHTLSLVKPSAILVNTSRGRLVDTRAVLNALDCDRLSGYAADVYEQERAYFHYDFSDKPIIDDLLNRLRKHPKVLLTAHQGFLTEEAQRQIARSLLNQFSFYENQQMSLVTKASMC</sequence>
<dbReference type="OrthoDB" id="1522997at2"/>
<gene>
    <name evidence="7" type="ORF">HMF3257_20355</name>
</gene>
<dbReference type="Pfam" id="PF00389">
    <property type="entry name" value="2-Hacid_dh"/>
    <property type="match status" value="1"/>
</dbReference>
<keyword evidence="3" id="KW-0520">NAD</keyword>
<dbReference type="InterPro" id="IPR058205">
    <property type="entry name" value="D-LDH-like"/>
</dbReference>
<dbReference type="AlphaFoldDB" id="A0A327NL56"/>
<organism evidence="7 8">
    <name type="scientific">Spirosoma telluris</name>
    <dbReference type="NCBI Taxonomy" id="2183553"/>
    <lineage>
        <taxon>Bacteria</taxon>
        <taxon>Pseudomonadati</taxon>
        <taxon>Bacteroidota</taxon>
        <taxon>Cytophagia</taxon>
        <taxon>Cytophagales</taxon>
        <taxon>Cytophagaceae</taxon>
        <taxon>Spirosoma</taxon>
    </lineage>
</organism>
<keyword evidence="2 4" id="KW-0560">Oxidoreductase</keyword>
<dbReference type="PROSITE" id="PS00065">
    <property type="entry name" value="D_2_HYDROXYACID_DH_1"/>
    <property type="match status" value="1"/>
</dbReference>
<feature type="domain" description="D-isomer specific 2-hydroxyacid dehydrogenase catalytic" evidence="5">
    <location>
        <begin position="15"/>
        <end position="314"/>
    </location>
</feature>
<dbReference type="Gene3D" id="3.40.50.720">
    <property type="entry name" value="NAD(P)-binding Rossmann-like Domain"/>
    <property type="match status" value="2"/>
</dbReference>
<dbReference type="PANTHER" id="PTHR43026">
    <property type="entry name" value="2-HYDROXYACID DEHYDROGENASE HOMOLOG 1-RELATED"/>
    <property type="match status" value="1"/>
</dbReference>
<evidence type="ECO:0000259" key="6">
    <source>
        <dbReference type="Pfam" id="PF02826"/>
    </source>
</evidence>
<dbReference type="PROSITE" id="PS00671">
    <property type="entry name" value="D_2_HYDROXYACID_DH_3"/>
    <property type="match status" value="1"/>
</dbReference>
<evidence type="ECO:0000313" key="8">
    <source>
        <dbReference type="Proteomes" id="UP000249016"/>
    </source>
</evidence>
<dbReference type="CDD" id="cd12183">
    <property type="entry name" value="LDH_like_2"/>
    <property type="match status" value="1"/>
</dbReference>
<dbReference type="InterPro" id="IPR006139">
    <property type="entry name" value="D-isomer_2_OHA_DH_cat_dom"/>
</dbReference>
<evidence type="ECO:0000313" key="7">
    <source>
        <dbReference type="EMBL" id="RAI75932.1"/>
    </source>
</evidence>
<evidence type="ECO:0000256" key="1">
    <source>
        <dbReference type="ARBA" id="ARBA00005854"/>
    </source>
</evidence>
<accession>A0A327NL56</accession>
<evidence type="ECO:0000256" key="3">
    <source>
        <dbReference type="ARBA" id="ARBA00023027"/>
    </source>
</evidence>
<dbReference type="PANTHER" id="PTHR43026:SF1">
    <property type="entry name" value="2-HYDROXYACID DEHYDROGENASE HOMOLOG 1-RELATED"/>
    <property type="match status" value="1"/>
</dbReference>
<evidence type="ECO:0000256" key="4">
    <source>
        <dbReference type="RuleBase" id="RU003719"/>
    </source>
</evidence>
<dbReference type="InterPro" id="IPR029753">
    <property type="entry name" value="D-isomer_DH_CS"/>
</dbReference>
<dbReference type="SUPFAM" id="SSF51735">
    <property type="entry name" value="NAD(P)-binding Rossmann-fold domains"/>
    <property type="match status" value="1"/>
</dbReference>
<dbReference type="Pfam" id="PF02826">
    <property type="entry name" value="2-Hacid_dh_C"/>
    <property type="match status" value="1"/>
</dbReference>
<dbReference type="Proteomes" id="UP000249016">
    <property type="component" value="Unassembled WGS sequence"/>
</dbReference>
<dbReference type="PROSITE" id="PS00670">
    <property type="entry name" value="D_2_HYDROXYACID_DH_2"/>
    <property type="match status" value="1"/>
</dbReference>
<dbReference type="GO" id="GO:0051287">
    <property type="term" value="F:NAD binding"/>
    <property type="evidence" value="ECO:0007669"/>
    <property type="project" value="InterPro"/>
</dbReference>